<dbReference type="Proteomes" id="UP001174050">
    <property type="component" value="Unassembled WGS sequence"/>
</dbReference>
<dbReference type="EMBL" id="JAUEPL010000027">
    <property type="protein sequence ID" value="MDN3295968.1"/>
    <property type="molecule type" value="Genomic_DNA"/>
</dbReference>
<dbReference type="InterPro" id="IPR011519">
    <property type="entry name" value="UnbV_ASPIC"/>
</dbReference>
<dbReference type="RefSeq" id="WP_290113132.1">
    <property type="nucleotide sequence ID" value="NZ_JAUEPL010000027.1"/>
</dbReference>
<dbReference type="Pfam" id="PF07593">
    <property type="entry name" value="UnbV_ASPIC"/>
    <property type="match status" value="1"/>
</dbReference>
<keyword evidence="6" id="KW-1185">Reference proteome</keyword>
<evidence type="ECO:0000313" key="5">
    <source>
        <dbReference type="EMBL" id="MDN3295968.1"/>
    </source>
</evidence>
<proteinExistence type="predicted"/>
<dbReference type="Pfam" id="PF01839">
    <property type="entry name" value="FG-GAP"/>
    <property type="match status" value="1"/>
</dbReference>
<feature type="domain" description="ASPIC/UnbV" evidence="4">
    <location>
        <begin position="556"/>
        <end position="619"/>
    </location>
</feature>
<feature type="compositionally biased region" description="Low complexity" evidence="2">
    <location>
        <begin position="654"/>
        <end position="670"/>
    </location>
</feature>
<dbReference type="Pfam" id="PF13517">
    <property type="entry name" value="FG-GAP_3"/>
    <property type="match status" value="1"/>
</dbReference>
<gene>
    <name evidence="5" type="ORF">QWM81_18295</name>
</gene>
<dbReference type="PANTHER" id="PTHR16026:SF0">
    <property type="entry name" value="CARTILAGE ACIDIC PROTEIN 1"/>
    <property type="match status" value="1"/>
</dbReference>
<evidence type="ECO:0000256" key="1">
    <source>
        <dbReference type="ARBA" id="ARBA00022729"/>
    </source>
</evidence>
<dbReference type="PANTHER" id="PTHR16026">
    <property type="entry name" value="CARTILAGE ACIDIC PROTEIN 1"/>
    <property type="match status" value="1"/>
</dbReference>
<name>A0ABT7Z8Y1_9ACTN</name>
<accession>A0ABT7Z8Y1</accession>
<protein>
    <submittedName>
        <fullName evidence="5">CRTAC1 family protein</fullName>
    </submittedName>
</protein>
<dbReference type="SUPFAM" id="SSF69318">
    <property type="entry name" value="Integrin alpha N-terminal domain"/>
    <property type="match status" value="1"/>
</dbReference>
<feature type="chain" id="PRO_5045801813" evidence="3">
    <location>
        <begin position="30"/>
        <end position="681"/>
    </location>
</feature>
<dbReference type="InterPro" id="IPR027039">
    <property type="entry name" value="Crtac1"/>
</dbReference>
<reference evidence="5" key="1">
    <citation type="submission" date="2023-06" db="EMBL/GenBank/DDBJ databases">
        <title>WGS-Sequencing of Streptomyces ficellus isolate 21 collected from sand in Gara Djebilet Iron Mine in Algeria.</title>
        <authorList>
            <person name="Zegers G.P."/>
            <person name="Gomez A."/>
            <person name="Gueddou A."/>
            <person name="Zahara A.F."/>
            <person name="Worth M."/>
            <person name="Sevigny J.L."/>
            <person name="Tisa L."/>
        </authorList>
    </citation>
    <scope>NUCLEOTIDE SEQUENCE</scope>
    <source>
        <strain evidence="5">AS11</strain>
    </source>
</reference>
<organism evidence="5 6">
    <name type="scientific">Streptomyces ficellus</name>
    <dbReference type="NCBI Taxonomy" id="1977088"/>
    <lineage>
        <taxon>Bacteria</taxon>
        <taxon>Bacillati</taxon>
        <taxon>Actinomycetota</taxon>
        <taxon>Actinomycetes</taxon>
        <taxon>Kitasatosporales</taxon>
        <taxon>Streptomycetaceae</taxon>
        <taxon>Streptomyces</taxon>
    </lineage>
</organism>
<evidence type="ECO:0000259" key="4">
    <source>
        <dbReference type="Pfam" id="PF07593"/>
    </source>
</evidence>
<dbReference type="Gene3D" id="2.130.10.130">
    <property type="entry name" value="Integrin alpha, N-terminal"/>
    <property type="match status" value="2"/>
</dbReference>
<keyword evidence="1 3" id="KW-0732">Signal</keyword>
<feature type="region of interest" description="Disordered" evidence="2">
    <location>
        <begin position="649"/>
        <end position="681"/>
    </location>
</feature>
<feature type="compositionally biased region" description="Basic and acidic residues" evidence="2">
    <location>
        <begin position="671"/>
        <end position="681"/>
    </location>
</feature>
<dbReference type="InterPro" id="IPR028994">
    <property type="entry name" value="Integrin_alpha_N"/>
</dbReference>
<evidence type="ECO:0000256" key="3">
    <source>
        <dbReference type="SAM" id="SignalP"/>
    </source>
</evidence>
<evidence type="ECO:0000256" key="2">
    <source>
        <dbReference type="SAM" id="MobiDB-lite"/>
    </source>
</evidence>
<dbReference type="InterPro" id="IPR013517">
    <property type="entry name" value="FG-GAP"/>
</dbReference>
<comment type="caution">
    <text evidence="5">The sequence shown here is derived from an EMBL/GenBank/DDBJ whole genome shotgun (WGS) entry which is preliminary data.</text>
</comment>
<sequence length="681" mass="72654">MTTLVRRNLARVTALLTCLLLWHLTQPPAASEAQRDRLAQRFAFTPHLVSPAHRPTDRTLRPVAPAYKDIPSWISSVGAGVALLATDGGSVSHDICLVDPRTDTVTVRPAPGTGHRYAPFVLRPPAPALPSYAAPMGCLPADLNEDGWQDVIVYYWGRSPVLFIRHAGRPPGAGAFVARELVRPRAVWNTNAATIGDYDGDGHVDLVFGNYFPDGARVLDPTAHQPDRLVMNASLSNARNGGTNRLLRFTGATRGPAPDARFTEVPGAFDTAAARGWTLALGTYDLDGDHRPELYVANDFGPDQLLVNQSAPGHIRFREATGTRHAATPKSKVLGRDSFKGMGVAFTHLGPDRVPDILVSNIGENFALHESNFAFTATGSPGAAGRALHRGTAPYDDESEPLGLSRTGWTWDVKAADFDNDGGPEIMHATGFVAGRTNSWAQLQETAMSNDLILDHPRLWPHFPAGTELSGHNRNTFFVRTGSGGRFTDVAGETGVGTDAVSRAFAVGDVDADGRLDFVVANQWAPSVMFRNTGPAGAVLGLRLRLPGAGGATRLAIGATATLTLPDGSVRTEQVYPANGHNGVNAPDITFGLGKNAPPRALPVRLTWRDGHGRVHTGTATLRPGWHELVLTAKAVTPKLVTPKPVPPKAVMRKAATPKAATPEAVTPEAVTHKALTEETR</sequence>
<feature type="signal peptide" evidence="3">
    <location>
        <begin position="1"/>
        <end position="29"/>
    </location>
</feature>
<evidence type="ECO:0000313" key="6">
    <source>
        <dbReference type="Proteomes" id="UP001174050"/>
    </source>
</evidence>